<proteinExistence type="predicted"/>
<evidence type="ECO:0000313" key="2">
    <source>
        <dbReference type="EMBL" id="PLX19327.1"/>
    </source>
</evidence>
<evidence type="ECO:0000313" key="3">
    <source>
        <dbReference type="Proteomes" id="UP000234857"/>
    </source>
</evidence>
<dbReference type="Proteomes" id="UP000234857">
    <property type="component" value="Unassembled WGS sequence"/>
</dbReference>
<feature type="transmembrane region" description="Helical" evidence="1">
    <location>
        <begin position="12"/>
        <end position="32"/>
    </location>
</feature>
<keyword evidence="1" id="KW-0812">Transmembrane</keyword>
<keyword evidence="1" id="KW-1133">Transmembrane helix</keyword>
<evidence type="ECO:0008006" key="4">
    <source>
        <dbReference type="Google" id="ProtNLM"/>
    </source>
</evidence>
<protein>
    <recommendedName>
        <fullName evidence="4">DUF697 domain-containing protein</fullName>
    </recommendedName>
</protein>
<keyword evidence="1" id="KW-0472">Membrane</keyword>
<name>A0A2N5ZKV4_MUIH1</name>
<dbReference type="AlphaFoldDB" id="A0A2N5ZKV4"/>
<comment type="caution">
    <text evidence="2">The sequence shown here is derived from an EMBL/GenBank/DDBJ whole genome shotgun (WGS) entry which is preliminary data.</text>
</comment>
<evidence type="ECO:0000256" key="1">
    <source>
        <dbReference type="SAM" id="Phobius"/>
    </source>
</evidence>
<dbReference type="EMBL" id="PKTG01000034">
    <property type="protein sequence ID" value="PLX19327.1"/>
    <property type="molecule type" value="Genomic_DNA"/>
</dbReference>
<reference evidence="2 3" key="1">
    <citation type="submission" date="2017-11" db="EMBL/GenBank/DDBJ databases">
        <title>Genome-resolved metagenomics identifies genetic mobility, metabolic interactions, and unexpected diversity in perchlorate-reducing communities.</title>
        <authorList>
            <person name="Barnum T.P."/>
            <person name="Figueroa I.A."/>
            <person name="Carlstrom C.I."/>
            <person name="Lucas L.N."/>
            <person name="Engelbrektson A.L."/>
            <person name="Coates J.D."/>
        </authorList>
    </citation>
    <scope>NUCLEOTIDE SEQUENCE [LARGE SCALE GENOMIC DNA]</scope>
    <source>
        <strain evidence="2">BM706</strain>
    </source>
</reference>
<sequence length="288" mass="32386">MEGLYPGSGRYFFNGLLSLSVILLLAPFYSFFSFRKLPVYYPGKDSENEKNLSKLIKHLKKNPILKNENIQIETEDDVRKACLILKKAAEEESIRMSELVFLSTAISQNGKLDSLIVLWQQMILVYRITRIYAGRVSIRCIFRLYYNVAVSAFLAKTIEDIDLEEYLEPVFEELLASIAIGAISPRLTAVILTIVTSMLDGASNAFLTLRVGMITSELLYPFSPEDEGKLKKKAISRAAFLLFKVVGNTGGKVISSIKRSAGKASKKGMKKMSDLFKLKNKKDDLKEN</sequence>
<gene>
    <name evidence="2" type="ORF">C0601_02110</name>
</gene>
<accession>A0A2N5ZKV4</accession>
<organism evidence="2 3">
    <name type="scientific">Muiribacterium halophilum</name>
    <dbReference type="NCBI Taxonomy" id="2053465"/>
    <lineage>
        <taxon>Bacteria</taxon>
        <taxon>Candidatus Muiribacteriota</taxon>
        <taxon>Candidatus Muiribacteriia</taxon>
        <taxon>Candidatus Muiribacteriales</taxon>
        <taxon>Candidatus Muiribacteriaceae</taxon>
        <taxon>Candidatus Muiribacterium</taxon>
    </lineage>
</organism>